<organism evidence="1 2">
    <name type="scientific">Bradyrhizobium japonicum</name>
    <dbReference type="NCBI Taxonomy" id="375"/>
    <lineage>
        <taxon>Bacteria</taxon>
        <taxon>Pseudomonadati</taxon>
        <taxon>Pseudomonadota</taxon>
        <taxon>Alphaproteobacteria</taxon>
        <taxon>Hyphomicrobiales</taxon>
        <taxon>Nitrobacteraceae</taxon>
        <taxon>Bradyrhizobium</taxon>
    </lineage>
</organism>
<dbReference type="Proteomes" id="UP000193335">
    <property type="component" value="Unassembled WGS sequence"/>
</dbReference>
<name>A0A1Y2JV82_BRAJP</name>
<sequence length="79" mass="8649">MYGSYRLPVSAMVSRTKARSHALARVHEERSSIRRAEECCSCASADGVSRFDGVETAHVMGRLYAAAGLYSTSFSRRSS</sequence>
<protein>
    <submittedName>
        <fullName evidence="1">Uncharacterized protein</fullName>
    </submittedName>
</protein>
<evidence type="ECO:0000313" key="2">
    <source>
        <dbReference type="Proteomes" id="UP000193335"/>
    </source>
</evidence>
<evidence type="ECO:0000313" key="1">
    <source>
        <dbReference type="EMBL" id="OSJ34405.1"/>
    </source>
</evidence>
<proteinExistence type="predicted"/>
<reference evidence="1 2" key="1">
    <citation type="submission" date="2017-03" db="EMBL/GenBank/DDBJ databases">
        <title>Whole genome sequences of fourteen strains of Bradyrhizobium canariense and one strain of Bradyrhizobium japonicum isolated from Lupinus (Papilionoideae: Genisteae) species in Algeria.</title>
        <authorList>
            <person name="Crovadore J."/>
            <person name="Chekireb D."/>
            <person name="Brachmann A."/>
            <person name="Chablais R."/>
            <person name="Cochard B."/>
            <person name="Lefort F."/>
        </authorList>
    </citation>
    <scope>NUCLEOTIDE SEQUENCE [LARGE SCALE GENOMIC DNA]</scope>
    <source>
        <strain evidence="1 2">UBMA197</strain>
    </source>
</reference>
<accession>A0A1Y2JV82</accession>
<dbReference type="AlphaFoldDB" id="A0A1Y2JV82"/>
<dbReference type="EMBL" id="NAFL01000232">
    <property type="protein sequence ID" value="OSJ34405.1"/>
    <property type="molecule type" value="Genomic_DNA"/>
</dbReference>
<comment type="caution">
    <text evidence="1">The sequence shown here is derived from an EMBL/GenBank/DDBJ whole genome shotgun (WGS) entry which is preliminary data.</text>
</comment>
<gene>
    <name evidence="1" type="ORF">BSZ19_12245</name>
</gene>